<dbReference type="GO" id="GO:0015012">
    <property type="term" value="P:heparan sulfate proteoglycan biosynthetic process"/>
    <property type="evidence" value="ECO:0007669"/>
    <property type="project" value="UniProtKB-UniPathway"/>
</dbReference>
<evidence type="ECO:0000256" key="10">
    <source>
        <dbReference type="ARBA" id="ARBA00022723"/>
    </source>
</evidence>
<feature type="compositionally biased region" description="Acidic residues" evidence="20">
    <location>
        <begin position="46"/>
        <end position="68"/>
    </location>
</feature>
<evidence type="ECO:0000256" key="5">
    <source>
        <dbReference type="ARBA" id="ARBA00010195"/>
    </source>
</evidence>
<accession>A0A1Z5KH39</accession>
<keyword evidence="7 22" id="KW-0328">Glycosyltransferase</keyword>
<evidence type="ECO:0000256" key="12">
    <source>
        <dbReference type="ARBA" id="ARBA00022968"/>
    </source>
</evidence>
<dbReference type="InterPro" id="IPR003406">
    <property type="entry name" value="Glyco_trans_14"/>
</dbReference>
<evidence type="ECO:0000256" key="11">
    <source>
        <dbReference type="ARBA" id="ARBA00022824"/>
    </source>
</evidence>
<evidence type="ECO:0000256" key="2">
    <source>
        <dbReference type="ARBA" id="ARBA00004648"/>
    </source>
</evidence>
<comment type="pathway">
    <text evidence="3">Glycan metabolism; chondroitin sulfate biosynthesis.</text>
</comment>
<keyword evidence="8 22" id="KW-0808">Transferase</keyword>
<evidence type="ECO:0000256" key="6">
    <source>
        <dbReference type="ARBA" id="ARBA00011972"/>
    </source>
</evidence>
<evidence type="ECO:0000256" key="20">
    <source>
        <dbReference type="SAM" id="MobiDB-lite"/>
    </source>
</evidence>
<evidence type="ECO:0000256" key="8">
    <source>
        <dbReference type="ARBA" id="ARBA00022679"/>
    </source>
</evidence>
<keyword evidence="16" id="KW-1015">Disulfide bond</keyword>
<reference evidence="22 23" key="1">
    <citation type="journal article" date="2015" name="Plant Cell">
        <title>Oil accumulation by the oleaginous diatom Fistulifera solaris as revealed by the genome and transcriptome.</title>
        <authorList>
            <person name="Tanaka T."/>
            <person name="Maeda Y."/>
            <person name="Veluchamy A."/>
            <person name="Tanaka M."/>
            <person name="Abida H."/>
            <person name="Marechal E."/>
            <person name="Bowler C."/>
            <person name="Muto M."/>
            <person name="Sunaga Y."/>
            <person name="Tanaka M."/>
            <person name="Yoshino T."/>
            <person name="Taniguchi T."/>
            <person name="Fukuda Y."/>
            <person name="Nemoto M."/>
            <person name="Matsumoto M."/>
            <person name="Wong P.S."/>
            <person name="Aburatani S."/>
            <person name="Fujibuchi W."/>
        </authorList>
    </citation>
    <scope>NUCLEOTIDE SEQUENCE [LARGE SCALE GENOMIC DNA]</scope>
    <source>
        <strain evidence="22 23">JPCC DA0580</strain>
    </source>
</reference>
<dbReference type="GO" id="GO:0030158">
    <property type="term" value="F:protein xylosyltransferase activity"/>
    <property type="evidence" value="ECO:0007669"/>
    <property type="project" value="UniProtKB-EC"/>
</dbReference>
<name>A0A1Z5KH39_FISSO</name>
<evidence type="ECO:0000256" key="1">
    <source>
        <dbReference type="ARBA" id="ARBA00004323"/>
    </source>
</evidence>
<keyword evidence="10" id="KW-0479">Metal-binding</keyword>
<keyword evidence="15 21" id="KW-0472">Membrane</keyword>
<dbReference type="EMBL" id="BDSP01000228">
    <property type="protein sequence ID" value="GAX25546.1"/>
    <property type="molecule type" value="Genomic_DNA"/>
</dbReference>
<evidence type="ECO:0000256" key="15">
    <source>
        <dbReference type="ARBA" id="ARBA00023136"/>
    </source>
</evidence>
<feature type="region of interest" description="Disordered" evidence="20">
    <location>
        <begin position="36"/>
        <end position="68"/>
    </location>
</feature>
<protein>
    <recommendedName>
        <fullName evidence="6">protein xylosyltransferase</fullName>
        <ecNumber evidence="6">2.4.2.26</ecNumber>
    </recommendedName>
    <alternativeName>
        <fullName evidence="18">Peptide O-xylosyltransferase</fullName>
    </alternativeName>
</protein>
<keyword evidence="17" id="KW-0325">Glycoprotein</keyword>
<evidence type="ECO:0000256" key="9">
    <source>
        <dbReference type="ARBA" id="ARBA00022692"/>
    </source>
</evidence>
<dbReference type="EC" id="2.4.2.26" evidence="6"/>
<comment type="caution">
    <text evidence="22">The sequence shown here is derived from an EMBL/GenBank/DDBJ whole genome shotgun (WGS) entry which is preliminary data.</text>
</comment>
<dbReference type="GO" id="GO:0005789">
    <property type="term" value="C:endoplasmic reticulum membrane"/>
    <property type="evidence" value="ECO:0007669"/>
    <property type="project" value="UniProtKB-SubCell"/>
</dbReference>
<keyword evidence="12" id="KW-0735">Signal-anchor</keyword>
<comment type="subcellular location">
    <subcellularLocation>
        <location evidence="2">Endoplasmic reticulum membrane</location>
        <topology evidence="2">Single-pass type II membrane protein</topology>
    </subcellularLocation>
    <subcellularLocation>
        <location evidence="1">Golgi apparatus membrane</location>
        <topology evidence="1">Single-pass type II membrane protein</topology>
    </subcellularLocation>
</comment>
<proteinExistence type="inferred from homology"/>
<evidence type="ECO:0000256" key="7">
    <source>
        <dbReference type="ARBA" id="ARBA00022676"/>
    </source>
</evidence>
<gene>
    <name evidence="22" type="ORF">FisN_28Hh014</name>
</gene>
<comment type="catalytic activity">
    <reaction evidence="19">
        <text>UDP-alpha-D-xylose + L-seryl-[protein] = 3-O-(beta-D-xylosyl)-L-seryl-[protein] + UDP + H(+)</text>
        <dbReference type="Rhea" id="RHEA:50192"/>
        <dbReference type="Rhea" id="RHEA-COMP:9863"/>
        <dbReference type="Rhea" id="RHEA-COMP:12567"/>
        <dbReference type="ChEBI" id="CHEBI:15378"/>
        <dbReference type="ChEBI" id="CHEBI:29999"/>
        <dbReference type="ChEBI" id="CHEBI:57632"/>
        <dbReference type="ChEBI" id="CHEBI:58223"/>
        <dbReference type="ChEBI" id="CHEBI:132085"/>
        <dbReference type="EC" id="2.4.2.26"/>
    </reaction>
</comment>
<evidence type="ECO:0000256" key="18">
    <source>
        <dbReference type="ARBA" id="ARBA00042865"/>
    </source>
</evidence>
<dbReference type="Pfam" id="PF02485">
    <property type="entry name" value="Branch"/>
    <property type="match status" value="1"/>
</dbReference>
<feature type="transmembrane region" description="Helical" evidence="21">
    <location>
        <begin position="12"/>
        <end position="31"/>
    </location>
</feature>
<evidence type="ECO:0000256" key="14">
    <source>
        <dbReference type="ARBA" id="ARBA00023034"/>
    </source>
</evidence>
<dbReference type="GO" id="GO:0046872">
    <property type="term" value="F:metal ion binding"/>
    <property type="evidence" value="ECO:0007669"/>
    <property type="project" value="UniProtKB-KW"/>
</dbReference>
<organism evidence="22 23">
    <name type="scientific">Fistulifera solaris</name>
    <name type="common">Oleaginous diatom</name>
    <dbReference type="NCBI Taxonomy" id="1519565"/>
    <lineage>
        <taxon>Eukaryota</taxon>
        <taxon>Sar</taxon>
        <taxon>Stramenopiles</taxon>
        <taxon>Ochrophyta</taxon>
        <taxon>Bacillariophyta</taxon>
        <taxon>Bacillariophyceae</taxon>
        <taxon>Bacillariophycidae</taxon>
        <taxon>Naviculales</taxon>
        <taxon>Naviculaceae</taxon>
        <taxon>Fistulifera</taxon>
    </lineage>
</organism>
<dbReference type="InterPro" id="IPR043538">
    <property type="entry name" value="XYLT"/>
</dbReference>
<evidence type="ECO:0000256" key="17">
    <source>
        <dbReference type="ARBA" id="ARBA00023180"/>
    </source>
</evidence>
<dbReference type="UniPathway" id="UPA00756"/>
<keyword evidence="23" id="KW-1185">Reference proteome</keyword>
<evidence type="ECO:0000313" key="22">
    <source>
        <dbReference type="EMBL" id="GAX25546.1"/>
    </source>
</evidence>
<dbReference type="UniPathway" id="UPA00755"/>
<evidence type="ECO:0000313" key="23">
    <source>
        <dbReference type="Proteomes" id="UP000198406"/>
    </source>
</evidence>
<dbReference type="PANTHER" id="PTHR46025:SF3">
    <property type="entry name" value="XYLOSYLTRANSFERASE OXT"/>
    <property type="match status" value="1"/>
</dbReference>
<keyword evidence="13 21" id="KW-1133">Transmembrane helix</keyword>
<sequence length="826" mass="93805">MAQFESRSWRKRLYLLLGILLLCSTICWIGVRGDEEEHETDAVGQQEEEEYDDDDEDEEDNDDDDDDRETVADHMEELRRVVGLQFPMLEDTDDPSLAARKVSQHLASEGLHQRLETIFSKTKTAECRAKIAEHLSYFVNAIALEQNLPFSDLTFSNECGEPVYMWDDLPEDMHPGMIQNRTYQPPRNETEYLDDPADLKLCYGILTHDNPDATIRLIEALYEPGHVFVVHVDGKEEFESTQHALEAYAAKHEYVHILQHPNRVRVNWGGFSMVNATLQMLQYSLAVDDTTREPLEFHKFVHLSSSSYPLASNSEIRIQLASYPLDANFLNIVMQPIRPGHHAWHYFVECDDSLHRIYQLPALASSTSNADMFTSSQWFIISRDFAEYLATPEPGSFVHDYLTYIEHVVVADETFFGTVLRHTSFCHQHHNRNFLHLQFDRWESELPAGLRDERKCPMPNPDHCGRSPTIMTIDYADILELSGELFARKFDDTIDPHVKDIIDDWRIKRENQIQSGMRPNDFRPKSMDFEGHGVLIVAKETVNDETPLCLGLGPTGNAMRLTPCFHDYIVPSLSEEWETGAVIQEETPLHLRWQVSPCTSDGDLKRTPSGLINVTKGAYSTTGPRCMLKQIDGLRAGRCFDGQQLSLQPGGDIQVYPCVQQWFQFVSFGDGEHAPIGSLYSIIPSHIVQQIQNLGHAQSPYMCFGVRGRGSQDEMDWADETTQDDTASNKTEDAAILPLSNWKGEQLITTQCSNKDAVIEWVFVPYIVEETSKDGATEKTMTNIDGEEKSTIVNSSDEEKGEGSPVKDGNNNPTSNDNKSDDHNEL</sequence>
<evidence type="ECO:0000256" key="4">
    <source>
        <dbReference type="ARBA" id="ARBA00005093"/>
    </source>
</evidence>
<evidence type="ECO:0000256" key="3">
    <source>
        <dbReference type="ARBA" id="ARBA00004840"/>
    </source>
</evidence>
<evidence type="ECO:0000256" key="19">
    <source>
        <dbReference type="ARBA" id="ARBA00047847"/>
    </source>
</evidence>
<dbReference type="GO" id="GO:0050650">
    <property type="term" value="P:chondroitin sulfate proteoglycan biosynthetic process"/>
    <property type="evidence" value="ECO:0007669"/>
    <property type="project" value="TreeGrafter"/>
</dbReference>
<dbReference type="InParanoid" id="A0A1Z5KH39"/>
<dbReference type="GO" id="GO:0000139">
    <property type="term" value="C:Golgi membrane"/>
    <property type="evidence" value="ECO:0007669"/>
    <property type="project" value="UniProtKB-SubCell"/>
</dbReference>
<dbReference type="PANTHER" id="PTHR46025">
    <property type="entry name" value="XYLOSYLTRANSFERASE OXT"/>
    <property type="match status" value="1"/>
</dbReference>
<dbReference type="Proteomes" id="UP000198406">
    <property type="component" value="Unassembled WGS sequence"/>
</dbReference>
<dbReference type="AlphaFoldDB" id="A0A1Z5KH39"/>
<evidence type="ECO:0000256" key="13">
    <source>
        <dbReference type="ARBA" id="ARBA00022989"/>
    </source>
</evidence>
<evidence type="ECO:0000256" key="21">
    <source>
        <dbReference type="SAM" id="Phobius"/>
    </source>
</evidence>
<keyword evidence="9 21" id="KW-0812">Transmembrane</keyword>
<feature type="region of interest" description="Disordered" evidence="20">
    <location>
        <begin position="777"/>
        <end position="826"/>
    </location>
</feature>
<comment type="similarity">
    <text evidence="5">Belongs to the glycosyltransferase 14 family. XylT subfamily.</text>
</comment>
<evidence type="ECO:0000256" key="16">
    <source>
        <dbReference type="ARBA" id="ARBA00023157"/>
    </source>
</evidence>
<comment type="pathway">
    <text evidence="4">Glycan metabolism; heparan sulfate biosynthesis.</text>
</comment>
<keyword evidence="11" id="KW-0256">Endoplasmic reticulum</keyword>
<keyword evidence="14" id="KW-0333">Golgi apparatus</keyword>
<dbReference type="OrthoDB" id="2019572at2759"/>